<gene>
    <name evidence="1" type="ORF">MBFIL_01880</name>
</gene>
<dbReference type="OrthoDB" id="71598at2157"/>
<dbReference type="Gene3D" id="2.60.40.10">
    <property type="entry name" value="Immunoglobulins"/>
    <property type="match status" value="10"/>
</dbReference>
<dbReference type="SUPFAM" id="SSF49373">
    <property type="entry name" value="Invasin/intimin cell-adhesion fragments"/>
    <property type="match status" value="1"/>
</dbReference>
<keyword evidence="2" id="KW-1185">Reference proteome</keyword>
<dbReference type="InterPro" id="IPR012334">
    <property type="entry name" value="Pectin_lyas_fold"/>
</dbReference>
<dbReference type="STRING" id="55758.MBFIL_01880"/>
<dbReference type="Proteomes" id="UP000077066">
    <property type="component" value="Unassembled WGS sequence"/>
</dbReference>
<proteinExistence type="predicted"/>
<evidence type="ECO:0000313" key="1">
    <source>
        <dbReference type="EMBL" id="KZX17419.1"/>
    </source>
</evidence>
<dbReference type="InterPro" id="IPR013783">
    <property type="entry name" value="Ig-like_fold"/>
</dbReference>
<dbReference type="InterPro" id="IPR008964">
    <property type="entry name" value="Invasin/intimin_cell_adhesion"/>
</dbReference>
<protein>
    <submittedName>
        <fullName evidence="1">Bacterial Ig-like domain protein</fullName>
    </submittedName>
</protein>
<dbReference type="SMART" id="SM00710">
    <property type="entry name" value="PbH1"/>
    <property type="match status" value="11"/>
</dbReference>
<reference evidence="1 2" key="1">
    <citation type="submission" date="2016-04" db="EMBL/GenBank/DDBJ databases">
        <title>Genome sequence of Methanobrevibacter filiformis DSM 11501.</title>
        <authorList>
            <person name="Poehlein A."/>
            <person name="Seedorf H."/>
            <person name="Daniel R."/>
        </authorList>
    </citation>
    <scope>NUCLEOTIDE SEQUENCE [LARGE SCALE GENOMIC DNA]</scope>
    <source>
        <strain evidence="1 2">DSM 11501</strain>
    </source>
</reference>
<organism evidence="1 2">
    <name type="scientific">Methanobrevibacter filiformis</name>
    <dbReference type="NCBI Taxonomy" id="55758"/>
    <lineage>
        <taxon>Archaea</taxon>
        <taxon>Methanobacteriati</taxon>
        <taxon>Methanobacteriota</taxon>
        <taxon>Methanomada group</taxon>
        <taxon>Methanobacteria</taxon>
        <taxon>Methanobacteriales</taxon>
        <taxon>Methanobacteriaceae</taxon>
        <taxon>Methanobrevibacter</taxon>
    </lineage>
</organism>
<dbReference type="InterPro" id="IPR006626">
    <property type="entry name" value="PbH1"/>
</dbReference>
<dbReference type="PROSITE" id="PS51257">
    <property type="entry name" value="PROKAR_LIPOPROTEIN"/>
    <property type="match status" value="1"/>
</dbReference>
<name>A0A166F895_9EURY</name>
<dbReference type="RefSeq" id="WP_066970580.1">
    <property type="nucleotide sequence ID" value="NZ_LWMT01000023.1"/>
</dbReference>
<dbReference type="EMBL" id="LWMT01000023">
    <property type="protein sequence ID" value="KZX17419.1"/>
    <property type="molecule type" value="Genomic_DNA"/>
</dbReference>
<dbReference type="InterPro" id="IPR011050">
    <property type="entry name" value="Pectin_lyase_fold/virulence"/>
</dbReference>
<accession>A0A166F895</accession>
<dbReference type="PATRIC" id="fig|55758.3.peg.209"/>
<dbReference type="SUPFAM" id="SSF51126">
    <property type="entry name" value="Pectin lyase-like"/>
    <property type="match status" value="1"/>
</dbReference>
<evidence type="ECO:0000313" key="2">
    <source>
        <dbReference type="Proteomes" id="UP000077066"/>
    </source>
</evidence>
<comment type="caution">
    <text evidence="1">The sequence shown here is derived from an EMBL/GenBank/DDBJ whole genome shotgun (WGS) entry which is preliminary data.</text>
</comment>
<sequence length="1785" mass="192714">MKKHWVSKKSFILIIMIFLACSIFISSTSATQYNVTNQSSNQDIDDLITNMSDNDILFFEEGLYQDKIIKSNKSNINLTAKKGKVLFNGSGSANNVNAIELNGNYINIINISISNYYDGINLNGNHNNVYNSDSSYNENGIWLEGDYNNVYNSTTSNNNNNGILVIGNYNKIYNSTSKNNLDGIWFVYNNNTVYDIISNDNQGNGIYFGGNDNSVYNSSFRNNGLGVTFSGNRNSIYNVISNDNYAGVSFEGNRAYVYNLTANNNVGDGLLITGNYNNISNVTANNNYFGIYLLGIFNNVYNSIANNNGNYGIHFTPGTNMDTGDGSEGDDFGDGGFFGGFLGDGSEGDDFGDGGFFGGLVDDESESGLSPTTNTYSNLYNSIAINNTFYGISSDGGNTTIYNSTATNNGFLGIYLFKDNNAIYNSTSEDNPIGILLEGNHNKIFASNILNNNIGVQIMGSNSSIVGNIIADNNVTMYFELWGNRIIDTNVNFNLIYNNSLNFDIGTDSSIGITNANYNWWGYDIIPYNYDIENISIDYYITNITITNKSNAFVGDDLLIQYYFVMNNNGVIVDLPNLVAKINNINTNNSNTNSYYLSGDSKDDISIPLDSLETKFSIIFCGKEFDNFTYITHYGTGKLNISNYSEIVGKTINITVNLTTENNNPLKNKNVSITINGTRYNSSTNNNGIATFSIDLVSSGIFEIVASYDEHEYNVPNVNSTLIVHATGNISINSPVIAIINDTITITTTFKSYNNVLLYNKTIILIINNVSHSEKTNIDGVATFTYLTNKTGILQITAKYNGTDYITSDVNKTLTVNKIATSMTLGNLTGIYSNNVNLQSTLKQNGFNLSNVTVIFYVDGIEVGRSVTNGSGVAVFSWKVNQVGNLKLEAVFNGTDFYLSSSNASLMSVSKGSTFVVVPNFSGVYGDNIELNATLKQNGFNLSNVTVIFYVDGIEVGRNVTNGSGVVVFSWKVNRVGNLKLEAVFGGTDFYLSSSNVSSMSVSKGSTFVVVPNFSSVYGDNIELSATLKHGVSPLMGGTVIFYVDGSEVGRSVTNGSGVAVFSWKVNRVGSLKLDAVFNGTGFYLGSSNVSSMSVSRGSTFVVVPNFSGVYGGNIELNATLKQNGFNLSNVTVIFYVDGIEVGRSVTNGSGVAVFGWKVNRVGSLKLDAVFGGTDFYLSSSNVSSMSVSKGSTFVVVPNFSGVYGGNIELNAILKHGVSPLMGGTVIFYVDGIEVGRSVTNGSGVAVFGWKVNRVGSLKLDAVFGGTGFYLGSSNSSLMSVSKGSTFVVVPNFSGVYGGNIELNAILKHGVSPLMGGTVIFYVDGSEVGRSVTNGSGVAVFSWKVNRVGNLKLDAVFGGTGFYLGSSNVSSMSVSKGSTFVVVPNFSGVYGGNIELNATLKQNGFNLGNVTVIFYVDGSEVGRSVTNGSGVAVFNWKVNRVGSLKLGAVFGGTGFYLGSSNASLMSVSKGSTFVVVPNFSGVYGGNIELNAILKHGVSPLMGGTVIFYVNGQDIGRNITNSNGIAILNWKADQIGSLKLQAIFNEDNFYSSSSDINSVIVNKKTSSLSVSNFNAVYGDKINLYSILKQGAYPIIGEVVVFRVNNVEVGKNLTNNNGIATLTYKSNQTGNLKLQTIFNGNNLYIGSTSNNSIEIIKKQSLIIISNFKGNYNKNIKLKAILKDNSNSSINKEFINFHVNGKYVGKNRTNSLGVAIFNYKIESTGIFKVKAEFNNGINYLNSNSESLLTVPKQTTIKLKNFSKEVEKLLYFILYYLVVDLIKIVLQYL</sequence>
<dbReference type="Gene3D" id="2.160.20.10">
    <property type="entry name" value="Single-stranded right-handed beta-helix, Pectin lyase-like"/>
    <property type="match status" value="1"/>
</dbReference>